<keyword evidence="1" id="KW-0812">Transmembrane</keyword>
<dbReference type="EMBL" id="CM002925">
    <property type="protein sequence ID" value="KGN54633.1"/>
    <property type="molecule type" value="Genomic_DNA"/>
</dbReference>
<feature type="transmembrane region" description="Helical" evidence="1">
    <location>
        <begin position="6"/>
        <end position="29"/>
    </location>
</feature>
<reference evidence="2 3" key="1">
    <citation type="journal article" date="2009" name="Nat. Genet.">
        <title>The genome of the cucumber, Cucumis sativus L.</title>
        <authorList>
            <person name="Huang S."/>
            <person name="Li R."/>
            <person name="Zhang Z."/>
            <person name="Li L."/>
            <person name="Gu X."/>
            <person name="Fan W."/>
            <person name="Lucas W.J."/>
            <person name="Wang X."/>
            <person name="Xie B."/>
            <person name="Ni P."/>
            <person name="Ren Y."/>
            <person name="Zhu H."/>
            <person name="Li J."/>
            <person name="Lin K."/>
            <person name="Jin W."/>
            <person name="Fei Z."/>
            <person name="Li G."/>
            <person name="Staub J."/>
            <person name="Kilian A."/>
            <person name="van der Vossen E.A."/>
            <person name="Wu Y."/>
            <person name="Guo J."/>
            <person name="He J."/>
            <person name="Jia Z."/>
            <person name="Ren Y."/>
            <person name="Tian G."/>
            <person name="Lu Y."/>
            <person name="Ruan J."/>
            <person name="Qian W."/>
            <person name="Wang M."/>
            <person name="Huang Q."/>
            <person name="Li B."/>
            <person name="Xuan Z."/>
            <person name="Cao J."/>
            <person name="Asan"/>
            <person name="Wu Z."/>
            <person name="Zhang J."/>
            <person name="Cai Q."/>
            <person name="Bai Y."/>
            <person name="Zhao B."/>
            <person name="Han Y."/>
            <person name="Li Y."/>
            <person name="Li X."/>
            <person name="Wang S."/>
            <person name="Shi Q."/>
            <person name="Liu S."/>
            <person name="Cho W.K."/>
            <person name="Kim J.Y."/>
            <person name="Xu Y."/>
            <person name="Heller-Uszynska K."/>
            <person name="Miao H."/>
            <person name="Cheng Z."/>
            <person name="Zhang S."/>
            <person name="Wu J."/>
            <person name="Yang Y."/>
            <person name="Kang H."/>
            <person name="Li M."/>
            <person name="Liang H."/>
            <person name="Ren X."/>
            <person name="Shi Z."/>
            <person name="Wen M."/>
            <person name="Jian M."/>
            <person name="Yang H."/>
            <person name="Zhang G."/>
            <person name="Yang Z."/>
            <person name="Chen R."/>
            <person name="Liu S."/>
            <person name="Li J."/>
            <person name="Ma L."/>
            <person name="Liu H."/>
            <person name="Zhou Y."/>
            <person name="Zhao J."/>
            <person name="Fang X."/>
            <person name="Li G."/>
            <person name="Fang L."/>
            <person name="Li Y."/>
            <person name="Liu D."/>
            <person name="Zheng H."/>
            <person name="Zhang Y."/>
            <person name="Qin N."/>
            <person name="Li Z."/>
            <person name="Yang G."/>
            <person name="Yang S."/>
            <person name="Bolund L."/>
            <person name="Kristiansen K."/>
            <person name="Zheng H."/>
            <person name="Li S."/>
            <person name="Zhang X."/>
            <person name="Yang H."/>
            <person name="Wang J."/>
            <person name="Sun R."/>
            <person name="Zhang B."/>
            <person name="Jiang S."/>
            <person name="Wang J."/>
            <person name="Du Y."/>
            <person name="Li S."/>
        </authorList>
    </citation>
    <scope>NUCLEOTIDE SEQUENCE [LARGE SCALE GENOMIC DNA]</scope>
    <source>
        <strain evidence="3">cv. 9930</strain>
    </source>
</reference>
<reference evidence="2 3" key="2">
    <citation type="journal article" date="2009" name="PLoS ONE">
        <title>An integrated genetic and cytogenetic map of the cucumber genome.</title>
        <authorList>
            <person name="Ren Y."/>
            <person name="Zhang Z."/>
            <person name="Liu J."/>
            <person name="Staub J.E."/>
            <person name="Han Y."/>
            <person name="Cheng Z."/>
            <person name="Li X."/>
            <person name="Lu J."/>
            <person name="Miao H."/>
            <person name="Kang H."/>
            <person name="Xie B."/>
            <person name="Gu X."/>
            <person name="Wang X."/>
            <person name="Du Y."/>
            <person name="Jin W."/>
            <person name="Huang S."/>
        </authorList>
    </citation>
    <scope>NUCLEOTIDE SEQUENCE [LARGE SCALE GENOMIC DNA]</scope>
    <source>
        <strain evidence="3">cv. 9930</strain>
    </source>
</reference>
<keyword evidence="1" id="KW-0472">Membrane</keyword>
<sequence>MEHPPISSLFFHGFPNFLIPSFLCLFPSLRLWNFLRFIQLLQQPLQLRRYHQLAIVEWAILLTTELVGIFRPVELRHLLRVCSPNSETLT</sequence>
<keyword evidence="1" id="KW-1133">Transmembrane helix</keyword>
<dbReference type="AlphaFoldDB" id="A0A0A0KYP8"/>
<organism evidence="2 3">
    <name type="scientific">Cucumis sativus</name>
    <name type="common">Cucumber</name>
    <dbReference type="NCBI Taxonomy" id="3659"/>
    <lineage>
        <taxon>Eukaryota</taxon>
        <taxon>Viridiplantae</taxon>
        <taxon>Streptophyta</taxon>
        <taxon>Embryophyta</taxon>
        <taxon>Tracheophyta</taxon>
        <taxon>Spermatophyta</taxon>
        <taxon>Magnoliopsida</taxon>
        <taxon>eudicotyledons</taxon>
        <taxon>Gunneridae</taxon>
        <taxon>Pentapetalae</taxon>
        <taxon>rosids</taxon>
        <taxon>fabids</taxon>
        <taxon>Cucurbitales</taxon>
        <taxon>Cucurbitaceae</taxon>
        <taxon>Benincaseae</taxon>
        <taxon>Cucumis</taxon>
    </lineage>
</organism>
<keyword evidence="3" id="KW-1185">Reference proteome</keyword>
<reference evidence="2 3" key="3">
    <citation type="journal article" date="2010" name="BMC Genomics">
        <title>Transcriptome sequencing and comparative analysis of cucumber flowers with different sex types.</title>
        <authorList>
            <person name="Guo S."/>
            <person name="Zheng Y."/>
            <person name="Joung J.G."/>
            <person name="Liu S."/>
            <person name="Zhang Z."/>
            <person name="Crasta O.R."/>
            <person name="Sobral B.W."/>
            <person name="Xu Y."/>
            <person name="Huang S."/>
            <person name="Fei Z."/>
        </authorList>
    </citation>
    <scope>NUCLEOTIDE SEQUENCE [LARGE SCALE GENOMIC DNA]</scope>
    <source>
        <strain evidence="3">cv. 9930</strain>
    </source>
</reference>
<gene>
    <name evidence="2" type="ORF">Csa_4G410860</name>
</gene>
<evidence type="ECO:0000313" key="2">
    <source>
        <dbReference type="EMBL" id="KGN54633.1"/>
    </source>
</evidence>
<proteinExistence type="predicted"/>
<evidence type="ECO:0000313" key="3">
    <source>
        <dbReference type="Proteomes" id="UP000029981"/>
    </source>
</evidence>
<accession>A0A0A0KYP8</accession>
<reference evidence="2 3" key="4">
    <citation type="journal article" date="2011" name="BMC Genomics">
        <title>RNA-Seq improves annotation of protein-coding genes in the cucumber genome.</title>
        <authorList>
            <person name="Li Z."/>
            <person name="Zhang Z."/>
            <person name="Yan P."/>
            <person name="Huang S."/>
            <person name="Fei Z."/>
            <person name="Lin K."/>
        </authorList>
    </citation>
    <scope>NUCLEOTIDE SEQUENCE [LARGE SCALE GENOMIC DNA]</scope>
    <source>
        <strain evidence="3">cv. 9930</strain>
    </source>
</reference>
<dbReference type="Proteomes" id="UP000029981">
    <property type="component" value="Chromosome 4"/>
</dbReference>
<dbReference type="Gramene" id="KGN54633">
    <property type="protein sequence ID" value="KGN54633"/>
    <property type="gene ID" value="Csa_4G410860"/>
</dbReference>
<name>A0A0A0KYP8_CUCSA</name>
<evidence type="ECO:0000256" key="1">
    <source>
        <dbReference type="SAM" id="Phobius"/>
    </source>
</evidence>
<protein>
    <submittedName>
        <fullName evidence="2">Uncharacterized protein</fullName>
    </submittedName>
</protein>